<evidence type="ECO:0000313" key="2">
    <source>
        <dbReference type="EMBL" id="MPC82351.1"/>
    </source>
</evidence>
<feature type="compositionally biased region" description="Low complexity" evidence="1">
    <location>
        <begin position="72"/>
        <end position="83"/>
    </location>
</feature>
<evidence type="ECO:0000256" key="1">
    <source>
        <dbReference type="SAM" id="MobiDB-lite"/>
    </source>
</evidence>
<proteinExistence type="predicted"/>
<keyword evidence="3" id="KW-1185">Reference proteome</keyword>
<organism evidence="2 3">
    <name type="scientific">Portunus trituberculatus</name>
    <name type="common">Swimming crab</name>
    <name type="synonym">Neptunus trituberculatus</name>
    <dbReference type="NCBI Taxonomy" id="210409"/>
    <lineage>
        <taxon>Eukaryota</taxon>
        <taxon>Metazoa</taxon>
        <taxon>Ecdysozoa</taxon>
        <taxon>Arthropoda</taxon>
        <taxon>Crustacea</taxon>
        <taxon>Multicrustacea</taxon>
        <taxon>Malacostraca</taxon>
        <taxon>Eumalacostraca</taxon>
        <taxon>Eucarida</taxon>
        <taxon>Decapoda</taxon>
        <taxon>Pleocyemata</taxon>
        <taxon>Brachyura</taxon>
        <taxon>Eubrachyura</taxon>
        <taxon>Portunoidea</taxon>
        <taxon>Portunidae</taxon>
        <taxon>Portuninae</taxon>
        <taxon>Portunus</taxon>
    </lineage>
</organism>
<evidence type="ECO:0000313" key="3">
    <source>
        <dbReference type="Proteomes" id="UP000324222"/>
    </source>
</evidence>
<dbReference type="Proteomes" id="UP000324222">
    <property type="component" value="Unassembled WGS sequence"/>
</dbReference>
<feature type="region of interest" description="Disordered" evidence="1">
    <location>
        <begin position="67"/>
        <end position="90"/>
    </location>
</feature>
<accession>A0A5B7IAA4</accession>
<name>A0A5B7IAA4_PORTR</name>
<reference evidence="2 3" key="1">
    <citation type="submission" date="2019-05" db="EMBL/GenBank/DDBJ databases">
        <title>Another draft genome of Portunus trituberculatus and its Hox gene families provides insights of decapod evolution.</title>
        <authorList>
            <person name="Jeong J.-H."/>
            <person name="Song I."/>
            <person name="Kim S."/>
            <person name="Choi T."/>
            <person name="Kim D."/>
            <person name="Ryu S."/>
            <person name="Kim W."/>
        </authorList>
    </citation>
    <scope>NUCLEOTIDE SEQUENCE [LARGE SCALE GENOMIC DNA]</scope>
    <source>
        <tissue evidence="2">Muscle</tissue>
    </source>
</reference>
<protein>
    <submittedName>
        <fullName evidence="2">Uncharacterized protein</fullName>
    </submittedName>
</protein>
<comment type="caution">
    <text evidence="2">The sequence shown here is derived from an EMBL/GenBank/DDBJ whole genome shotgun (WGS) entry which is preliminary data.</text>
</comment>
<sequence>MQVKDKILKRNLGRGMRLSPKGRLGASTPPLPATCCPSSLCLLEEDWPTTMPLRTAAHTAQLLVTKRCPHRTTAGPPTPASTGQGRAPKGTYFSFQRRNRKLLTLSNDQDSVQDLGRHRDKLTRVRD</sequence>
<dbReference type="EMBL" id="VSRR010059496">
    <property type="protein sequence ID" value="MPC82351.1"/>
    <property type="molecule type" value="Genomic_DNA"/>
</dbReference>
<feature type="region of interest" description="Disordered" evidence="1">
    <location>
        <begin position="104"/>
        <end position="127"/>
    </location>
</feature>
<gene>
    <name evidence="2" type="ORF">E2C01_077010</name>
</gene>
<dbReference type="AlphaFoldDB" id="A0A5B7IAA4"/>